<feature type="compositionally biased region" description="Polar residues" evidence="1">
    <location>
        <begin position="1506"/>
        <end position="1515"/>
    </location>
</feature>
<evidence type="ECO:0000259" key="3">
    <source>
        <dbReference type="Pfam" id="PF02514"/>
    </source>
</evidence>
<dbReference type="PANTHER" id="PTHR44119:SF4">
    <property type="entry name" value="AEROBIC COBALTOCHELATASE SUBUNIT COBN"/>
    <property type="match status" value="1"/>
</dbReference>
<evidence type="ECO:0000313" key="6">
    <source>
        <dbReference type="Proteomes" id="UP000029661"/>
    </source>
</evidence>
<dbReference type="OrthoDB" id="192131at2157"/>
<accession>A0A089ZCJ0</accession>
<keyword evidence="2" id="KW-0472">Membrane</keyword>
<evidence type="ECO:0000313" key="4">
    <source>
        <dbReference type="EMBL" id="AIS32511.1"/>
    </source>
</evidence>
<reference evidence="5" key="2">
    <citation type="submission" date="2014-09" db="EMBL/GenBank/DDBJ databases">
        <authorList>
            <person name="Bishop-Lilly K.A."/>
            <person name="Broomall S.M."/>
            <person name="Chain P.S."/>
            <person name="Chertkov O."/>
            <person name="Coyne S.R."/>
            <person name="Daligault H.E."/>
            <person name="Davenport K.W."/>
            <person name="Erkkila T."/>
            <person name="Frey K.G."/>
            <person name="Gibbons H.S."/>
            <person name="Gu W."/>
            <person name="Jaissle J."/>
            <person name="Johnson S.L."/>
            <person name="Koroleva G.I."/>
            <person name="Ladner J.T."/>
            <person name="Lo C.-C."/>
            <person name="Minogue T.D."/>
            <person name="Munk C."/>
            <person name="Palacios G.F."/>
            <person name="Redden C.L."/>
            <person name="Rosenzweig C.N."/>
            <person name="Scholz M.B."/>
            <person name="Teshima H."/>
            <person name="Xu Y."/>
        </authorList>
    </citation>
    <scope>NUCLEOTIDE SEQUENCE</scope>
    <source>
        <strain evidence="5">Mb9</strain>
    </source>
</reference>
<keyword evidence="7" id="KW-1185">Reference proteome</keyword>
<keyword evidence="2" id="KW-1133">Transmembrane helix</keyword>
<gene>
    <name evidence="4" type="primary">cobN2</name>
    <name evidence="4" type="ORF">BRM9_1700</name>
    <name evidence="5" type="ORF">MB9_0656</name>
</gene>
<dbReference type="CDD" id="cd10150">
    <property type="entry name" value="CobN_like"/>
    <property type="match status" value="1"/>
</dbReference>
<dbReference type="EMBL" id="LN734822">
    <property type="protein sequence ID" value="CEL24300.1"/>
    <property type="molecule type" value="Genomic_DNA"/>
</dbReference>
<feature type="transmembrane region" description="Helical" evidence="2">
    <location>
        <begin position="35"/>
        <end position="54"/>
    </location>
</feature>
<dbReference type="Proteomes" id="UP000029661">
    <property type="component" value="Chromosome"/>
</dbReference>
<dbReference type="EMBL" id="CP006933">
    <property type="protein sequence ID" value="AIS32511.1"/>
    <property type="molecule type" value="Genomic_DNA"/>
</dbReference>
<sequence>MEKYLFNNTLIILKQTGLFQIAPKIKGGENVRKQVILLVTSIVFALILAGSVAAEGTGGNESLNEDDTVQLTVNLDSGVNSPNPKEDLDPRIYGLVKEVYNETSGNYTNLTNALPVNGATITIKDPGDGSVIATGTTNAQGEYDISFLSALTQFKVEIAYSTYKTYILNVMPTGTPVPEFQLNHTFLPDIGFIFSDPEKATTIKALNNRRLICIDGWYGTSGNDWLMEYVNFAYMDMACPGTGWGDSWYDELLKSPANTNYMISHAHGYPCDTDTDSYGGDGLHMVGGHDTSDTENSLENTYMGSYYSLATGDALQTNFQYMINYIYYLLGETTIDPTQNGKGPVMATPTWGLYHPDYPTKIISAFPTPEQIKAWIESNPGYTSSASLKWMEEDYSNWAATSRNNLYHEFEQWYDTNKTTLTGPFIIIVSYTPGGETIDALIRAYENQGRAVLNLFQSEQTPATSILLVELVLGKDGNGPLERGVSAITSLYSFSLNYANLTSGNGALSELEAIGLSVLKGIQLADENSLTNPLGAQAEWIYAVTIPYFEGVFSPVVLSYQDENGVEHPLDAGIKKIVALTMMWAKLKELPNSDKKIAIILYNYPPGKAEMGASYLDVFQSVHDLLVKLRDAGYDIGTDEIPTASELYTRVAEFGNKGSWAQPLLDQYVQNNLEKLQINGQLVNATTYLAWFSQLPVALQQQVIEKWGDALGDIMVSSGSIVIPGIMLGNVFITVQPSRGWEEVEDYHDAYLPPHHQYIAFYKWLEEVFGANAMIHLGTHGTLEFLPGRNLGLQEDDWPFQLSNIPNINPYIVSNPGEGLVAKDRANALIIDHMTPAMVMSGLYGDLVIMHDLIHQYKNALNLGNNQILPELETQIKTKANELGLQTQQNGQNFGEWLEKIHLQLHEIENDVIPLGLHSLGQVLTGEELVEEVFTIASSMTHIMDHMKTLLYPSITVSYSDLHQYTQYEDELEAIDSQIKTYIARIADGEDPNSLGITNVDLLSDLVYCNQTINNIRDNQEWKNLLNALNGGFVTSGLGADPAYADVLPTGVNFYATNPAKMPTKAAWETAKKIVDQLLTDYYHEHGKFPETIGMVMWGTELLRTDAIALAEFLYFLGVQPEWDDNGDVKAISKLIALENLTITIDGNTLLRPRIDVFTTAVTSNGIWINLMNSAVKLAAEAPGETMDQNYIKKHLSENGSLDRIFGLRGLVLEGTGISDLVPNTSKWSTIDELVSVYFSRVSYAWRSTDNGVSIQQNRNTFQYLLGSMDILTQTIDSTWRLLDTDDYYDWFGGMLLASQSLGGTPDAILADIRNKNNVVTRNVQEELELEIRSQLLNPTYQDSLLSTASGWMEYASRYENLFGMQATTGCVSNQMWTLAAQNLLSDRFTAMTDYQAYAIQSMLGWVIEASRRGMWQADPQLLTALKDKYMQIATDYGVCCCHHTCGNLAFNQYMVMGSSLSTAQLQQFSAVLQGATGELITVGSTGQTGQNGQSTGQTSSNGQSEAGTSDSGSISPEDVSAAQTTSTSGQQAGSTGDGNAHEVSRVGQQSSGQSNMPIVALVGVLLLVVLVGFGYFRGNIREFFRK</sequence>
<dbReference type="Pfam" id="PF02514">
    <property type="entry name" value="CobN-Mg_chel"/>
    <property type="match status" value="1"/>
</dbReference>
<dbReference type="STRING" id="2162.BRM9_1700"/>
<evidence type="ECO:0000313" key="7">
    <source>
        <dbReference type="Proteomes" id="UP000062768"/>
    </source>
</evidence>
<protein>
    <submittedName>
        <fullName evidence="5">Cobalamin biosynthesis protein N</fullName>
        <ecNumber evidence="5">6.6.1.2</ecNumber>
    </submittedName>
    <submittedName>
        <fullName evidence="4">Cobaltochelatase CobN2</fullName>
    </submittedName>
</protein>
<feature type="compositionally biased region" description="Low complexity" evidence="1">
    <location>
        <begin position="1521"/>
        <end position="1535"/>
    </location>
</feature>
<feature type="domain" description="CobN/magnesium chelatase" evidence="3">
    <location>
        <begin position="316"/>
        <end position="1421"/>
    </location>
</feature>
<name>A0A089ZCJ0_METFO</name>
<dbReference type="KEGG" id="mfc:BRM9_1700"/>
<dbReference type="PATRIC" id="fig|2162.10.peg.683"/>
<feature type="transmembrane region" description="Helical" evidence="2">
    <location>
        <begin position="1559"/>
        <end position="1577"/>
    </location>
</feature>
<keyword evidence="2" id="KW-0812">Transmembrane</keyword>
<dbReference type="PANTHER" id="PTHR44119">
    <property type="entry name" value="MAGNESIUM-CHELATASE SUBUNIT CHLH, CHLOROPLASTIC"/>
    <property type="match status" value="1"/>
</dbReference>
<dbReference type="GO" id="GO:0051116">
    <property type="term" value="F:cobaltochelatase activity"/>
    <property type="evidence" value="ECO:0007669"/>
    <property type="project" value="UniProtKB-EC"/>
</dbReference>
<organism evidence="4 6">
    <name type="scientific">Methanobacterium formicicum</name>
    <dbReference type="NCBI Taxonomy" id="2162"/>
    <lineage>
        <taxon>Archaea</taxon>
        <taxon>Methanobacteriati</taxon>
        <taxon>Methanobacteriota</taxon>
        <taxon>Methanomada group</taxon>
        <taxon>Methanobacteria</taxon>
        <taxon>Methanobacteriales</taxon>
        <taxon>Methanobacteriaceae</taxon>
        <taxon>Methanobacterium</taxon>
    </lineage>
</organism>
<dbReference type="InterPro" id="IPR003672">
    <property type="entry name" value="CobN/Mg_chltase"/>
</dbReference>
<feature type="region of interest" description="Disordered" evidence="1">
    <location>
        <begin position="1484"/>
        <end position="1552"/>
    </location>
</feature>
<proteinExistence type="predicted"/>
<dbReference type="Proteomes" id="UP000062768">
    <property type="component" value="Chromosome I"/>
</dbReference>
<dbReference type="EC" id="6.6.1.2" evidence="5"/>
<keyword evidence="5" id="KW-0436">Ligase</keyword>
<evidence type="ECO:0000256" key="1">
    <source>
        <dbReference type="SAM" id="MobiDB-lite"/>
    </source>
</evidence>
<feature type="compositionally biased region" description="Low complexity" evidence="1">
    <location>
        <begin position="1484"/>
        <end position="1505"/>
    </location>
</feature>
<reference evidence="4" key="1">
    <citation type="submission" date="2013-12" db="EMBL/GenBank/DDBJ databases">
        <title>The complete genome sequence of Methanobacterium sp. BRM9.</title>
        <authorList>
            <consortium name="Pastoral Greenhouse Gas Research Consortium"/>
            <person name="Kelly W.J."/>
            <person name="Leahy S.C."/>
            <person name="Perry R."/>
            <person name="Li D."/>
            <person name="Altermann E."/>
            <person name="Lambie S.C."/>
            <person name="Attwood G.T."/>
        </authorList>
    </citation>
    <scope>NUCLEOTIDE SEQUENCE [LARGE SCALE GENOMIC DNA]</scope>
    <source>
        <strain evidence="4">BRM9</strain>
    </source>
</reference>
<evidence type="ECO:0000256" key="2">
    <source>
        <dbReference type="SAM" id="Phobius"/>
    </source>
</evidence>
<evidence type="ECO:0000313" key="5">
    <source>
        <dbReference type="EMBL" id="CEL24300.1"/>
    </source>
</evidence>